<keyword evidence="1" id="KW-1003">Cell membrane</keyword>
<evidence type="ECO:0000313" key="3">
    <source>
        <dbReference type="Proteomes" id="UP001500466"/>
    </source>
</evidence>
<comment type="subcellular location">
    <subcellularLocation>
        <location evidence="1">Cell membrane</location>
        <topology evidence="1">Peripheral membrane protein</topology>
        <orientation evidence="1">Cytoplasmic side</orientation>
    </subcellularLocation>
</comment>
<comment type="similarity">
    <text evidence="1">Belongs to the UPF0161 family.</text>
</comment>
<sequence length="203" mass="20732">MYLHGAVPGGAAGGVTGTWSPAQQPVRGVGTCLGKGAGMAFPSGNPFAEGAEAAEEAGGEVPGQGLRDIADGADGGLDIAESLDSSGACDSCNGGCDGCGDGCDGGSCDCLTAMTWRLAVIAVVCLLAPRRRGVRDRLLRAVHRYRAEVSPKRPPCCRYTPTCSTYAVAALERHGAAKGTYLTARRLRSCRPGGKRGHDPVPE</sequence>
<comment type="function">
    <text evidence="1">Could be involved in insertion of integral membrane proteins into the membrane.</text>
</comment>
<dbReference type="PANTHER" id="PTHR33383">
    <property type="entry name" value="MEMBRANE PROTEIN INSERTION EFFICIENCY FACTOR-RELATED"/>
    <property type="match status" value="1"/>
</dbReference>
<keyword evidence="1" id="KW-0472">Membrane</keyword>
<dbReference type="SMART" id="SM01234">
    <property type="entry name" value="Haemolytic"/>
    <property type="match status" value="1"/>
</dbReference>
<proteinExistence type="inferred from homology"/>
<keyword evidence="3" id="KW-1185">Reference proteome</keyword>
<evidence type="ECO:0000256" key="1">
    <source>
        <dbReference type="HAMAP-Rule" id="MF_00386"/>
    </source>
</evidence>
<dbReference type="Pfam" id="PF01809">
    <property type="entry name" value="YidD"/>
    <property type="match status" value="1"/>
</dbReference>
<dbReference type="EMBL" id="BAABHS010000011">
    <property type="protein sequence ID" value="GAA4967514.1"/>
    <property type="molecule type" value="Genomic_DNA"/>
</dbReference>
<dbReference type="PANTHER" id="PTHR33383:SF1">
    <property type="entry name" value="MEMBRANE PROTEIN INSERTION EFFICIENCY FACTOR-RELATED"/>
    <property type="match status" value="1"/>
</dbReference>
<dbReference type="NCBIfam" id="TIGR00278">
    <property type="entry name" value="membrane protein insertion efficiency factor YidD"/>
    <property type="match status" value="1"/>
</dbReference>
<dbReference type="InterPro" id="IPR002696">
    <property type="entry name" value="Membr_insert_effic_factor_YidD"/>
</dbReference>
<dbReference type="Proteomes" id="UP001500466">
    <property type="component" value="Unassembled WGS sequence"/>
</dbReference>
<comment type="caution">
    <text evidence="2">The sequence shown here is derived from an EMBL/GenBank/DDBJ whole genome shotgun (WGS) entry which is preliminary data.</text>
</comment>
<dbReference type="HAMAP" id="MF_00386">
    <property type="entry name" value="UPF0161_YidD"/>
    <property type="match status" value="1"/>
</dbReference>
<evidence type="ECO:0000313" key="2">
    <source>
        <dbReference type="EMBL" id="GAA4967514.1"/>
    </source>
</evidence>
<accession>A0ABP9HCM5</accession>
<protein>
    <recommendedName>
        <fullName evidence="1">Putative membrane protein insertion efficiency factor</fullName>
    </recommendedName>
</protein>
<name>A0ABP9HCM5_9ACTN</name>
<reference evidence="3" key="1">
    <citation type="journal article" date="2019" name="Int. J. Syst. Evol. Microbiol.">
        <title>The Global Catalogue of Microorganisms (GCM) 10K type strain sequencing project: providing services to taxonomists for standard genome sequencing and annotation.</title>
        <authorList>
            <consortium name="The Broad Institute Genomics Platform"/>
            <consortium name="The Broad Institute Genome Sequencing Center for Infectious Disease"/>
            <person name="Wu L."/>
            <person name="Ma J."/>
        </authorList>
    </citation>
    <scope>NUCLEOTIDE SEQUENCE [LARGE SCALE GENOMIC DNA]</scope>
    <source>
        <strain evidence="3">JCM 17986</strain>
    </source>
</reference>
<gene>
    <name evidence="2" type="ORF">GCM10023205_35560</name>
</gene>
<organism evidence="2 3">
    <name type="scientific">Yinghuangia aomiensis</name>
    <dbReference type="NCBI Taxonomy" id="676205"/>
    <lineage>
        <taxon>Bacteria</taxon>
        <taxon>Bacillati</taxon>
        <taxon>Actinomycetota</taxon>
        <taxon>Actinomycetes</taxon>
        <taxon>Kitasatosporales</taxon>
        <taxon>Streptomycetaceae</taxon>
        <taxon>Yinghuangia</taxon>
    </lineage>
</organism>